<comment type="caution">
    <text evidence="1">The sequence shown here is derived from an EMBL/GenBank/DDBJ whole genome shotgun (WGS) entry which is preliminary data.</text>
</comment>
<name>A0ACB9FWA7_9ASTR</name>
<sequence length="98" mass="10560">MKRGNLYEVQMDLAHSSMVIIKKQRDDYLIKITSCGGRKGKGKGKRNHGKSQAGHTYKVVPIDEVSNGFSSLGLLDPSPTCEDCDGLSVGHEVVDGGI</sequence>
<proteinExistence type="predicted"/>
<evidence type="ECO:0000313" key="1">
    <source>
        <dbReference type="EMBL" id="KAI3774852.1"/>
    </source>
</evidence>
<reference evidence="2" key="1">
    <citation type="journal article" date="2022" name="Mol. Ecol. Resour.">
        <title>The genomes of chicory, endive, great burdock and yacon provide insights into Asteraceae palaeo-polyploidization history and plant inulin production.</title>
        <authorList>
            <person name="Fan W."/>
            <person name="Wang S."/>
            <person name="Wang H."/>
            <person name="Wang A."/>
            <person name="Jiang F."/>
            <person name="Liu H."/>
            <person name="Zhao H."/>
            <person name="Xu D."/>
            <person name="Zhang Y."/>
        </authorList>
    </citation>
    <scope>NUCLEOTIDE SEQUENCE [LARGE SCALE GENOMIC DNA]</scope>
    <source>
        <strain evidence="2">cv. Yunnan</strain>
    </source>
</reference>
<evidence type="ECO:0000313" key="2">
    <source>
        <dbReference type="Proteomes" id="UP001056120"/>
    </source>
</evidence>
<dbReference type="EMBL" id="CM042033">
    <property type="protein sequence ID" value="KAI3774852.1"/>
    <property type="molecule type" value="Genomic_DNA"/>
</dbReference>
<reference evidence="1 2" key="2">
    <citation type="journal article" date="2022" name="Mol. Ecol. Resour.">
        <title>The genomes of chicory, endive, great burdock and yacon provide insights into Asteraceae paleo-polyploidization history and plant inulin production.</title>
        <authorList>
            <person name="Fan W."/>
            <person name="Wang S."/>
            <person name="Wang H."/>
            <person name="Wang A."/>
            <person name="Jiang F."/>
            <person name="Liu H."/>
            <person name="Zhao H."/>
            <person name="Xu D."/>
            <person name="Zhang Y."/>
        </authorList>
    </citation>
    <scope>NUCLEOTIDE SEQUENCE [LARGE SCALE GENOMIC DNA]</scope>
    <source>
        <strain evidence="2">cv. Yunnan</strain>
        <tissue evidence="1">Leaves</tissue>
    </source>
</reference>
<accession>A0ACB9FWA7</accession>
<dbReference type="Proteomes" id="UP001056120">
    <property type="component" value="Linkage Group LG16"/>
</dbReference>
<protein>
    <submittedName>
        <fullName evidence="1">Uncharacterized protein</fullName>
    </submittedName>
</protein>
<gene>
    <name evidence="1" type="ORF">L1987_49414</name>
</gene>
<keyword evidence="2" id="KW-1185">Reference proteome</keyword>
<organism evidence="1 2">
    <name type="scientific">Smallanthus sonchifolius</name>
    <dbReference type="NCBI Taxonomy" id="185202"/>
    <lineage>
        <taxon>Eukaryota</taxon>
        <taxon>Viridiplantae</taxon>
        <taxon>Streptophyta</taxon>
        <taxon>Embryophyta</taxon>
        <taxon>Tracheophyta</taxon>
        <taxon>Spermatophyta</taxon>
        <taxon>Magnoliopsida</taxon>
        <taxon>eudicotyledons</taxon>
        <taxon>Gunneridae</taxon>
        <taxon>Pentapetalae</taxon>
        <taxon>asterids</taxon>
        <taxon>campanulids</taxon>
        <taxon>Asterales</taxon>
        <taxon>Asteraceae</taxon>
        <taxon>Asteroideae</taxon>
        <taxon>Heliantheae alliance</taxon>
        <taxon>Millerieae</taxon>
        <taxon>Smallanthus</taxon>
    </lineage>
</organism>